<dbReference type="Pfam" id="PF14907">
    <property type="entry name" value="NTP_transf_5"/>
    <property type="match status" value="1"/>
</dbReference>
<evidence type="ECO:0000313" key="1">
    <source>
        <dbReference type="EMBL" id="MDT9600473.1"/>
    </source>
</evidence>
<keyword evidence="2" id="KW-1185">Reference proteome</keyword>
<dbReference type="Proteomes" id="UP001259572">
    <property type="component" value="Unassembled WGS sequence"/>
</dbReference>
<dbReference type="InterPro" id="IPR039498">
    <property type="entry name" value="NTP_transf_5"/>
</dbReference>
<gene>
    <name evidence="1" type="ORF">RQX22_16050</name>
</gene>
<reference evidence="1 2" key="1">
    <citation type="submission" date="2023-05" db="EMBL/GenBank/DDBJ databases">
        <authorList>
            <person name="Guo Y."/>
        </authorList>
    </citation>
    <scope>NUCLEOTIDE SEQUENCE [LARGE SCALE GENOMIC DNA]</scope>
    <source>
        <strain evidence="1 2">GR2756</strain>
    </source>
</reference>
<dbReference type="EMBL" id="JAVUPU010000009">
    <property type="protein sequence ID" value="MDT9600473.1"/>
    <property type="molecule type" value="Genomic_DNA"/>
</dbReference>
<organism evidence="1 2">
    <name type="scientific">Sphingosinicella rhizophila</name>
    <dbReference type="NCBI Taxonomy" id="3050082"/>
    <lineage>
        <taxon>Bacteria</taxon>
        <taxon>Pseudomonadati</taxon>
        <taxon>Pseudomonadota</taxon>
        <taxon>Alphaproteobacteria</taxon>
        <taxon>Sphingomonadales</taxon>
        <taxon>Sphingosinicellaceae</taxon>
        <taxon>Sphingosinicella</taxon>
    </lineage>
</organism>
<sequence length="370" mass="41365">MLKTGSHGRLWPNRDQELLLKAAIGTGDDAVAAYRAWRDRTDFAGHVDEGTFNLIPLLYANMARLGVQDRVMPRLKGVYRNSWVRSAQRASVAAELLGLLHQAGIKVMVSKGLPLALAFYDGPAARPMNDFDLVVPKSKAAEASRLLQGRGFRAARHAWNQELAIRHAVSHIHPSRGEVDLHWHILFECLSEEADRHFWDHAVPLDVSGVPVLRPSATDLLLHVLIHGMRWNMAPPMRWVADAAMILRGSEAVDWDRMIAFAARYRLTQRLSLALTYLKERFEIPVPDPVVAAIAGGSSLVEKFEIFAMQGEDERSGFRHLRRAAHLLRLATSEERAGLSRALGHEILKRYGPTGFAARRARNARLAVTD</sequence>
<accession>A0ABU3QAQ4</accession>
<protein>
    <submittedName>
        <fullName evidence="1">Nucleotidyltransferase family protein</fullName>
    </submittedName>
</protein>
<name>A0ABU3QAQ4_9SPHN</name>
<proteinExistence type="predicted"/>
<evidence type="ECO:0000313" key="2">
    <source>
        <dbReference type="Proteomes" id="UP001259572"/>
    </source>
</evidence>
<dbReference type="RefSeq" id="WP_315727675.1">
    <property type="nucleotide sequence ID" value="NZ_JAVUPU010000009.1"/>
</dbReference>
<comment type="caution">
    <text evidence="1">The sequence shown here is derived from an EMBL/GenBank/DDBJ whole genome shotgun (WGS) entry which is preliminary data.</text>
</comment>
<dbReference type="Gene3D" id="3.30.460.40">
    <property type="match status" value="1"/>
</dbReference>